<dbReference type="ExpressionAtlas" id="A0A2K3JTH3">
    <property type="expression patterns" value="baseline"/>
</dbReference>
<dbReference type="GO" id="GO:0000027">
    <property type="term" value="P:ribosomal large subunit assembly"/>
    <property type="evidence" value="ECO:0007669"/>
    <property type="project" value="TreeGrafter"/>
</dbReference>
<dbReference type="InterPro" id="IPR015943">
    <property type="entry name" value="WD40/YVTN_repeat-like_dom_sf"/>
</dbReference>
<feature type="non-terminal residue" evidence="6">
    <location>
        <position position="1"/>
    </location>
</feature>
<dbReference type="SUPFAM" id="SSF50978">
    <property type="entry name" value="WD40 repeat-like"/>
    <property type="match status" value="1"/>
</dbReference>
<dbReference type="InterPro" id="IPR001680">
    <property type="entry name" value="WD40_rpt"/>
</dbReference>
<evidence type="ECO:0000313" key="6">
    <source>
        <dbReference type="EMBL" id="PNX57325.1"/>
    </source>
</evidence>
<dbReference type="STRING" id="57577.A0A2K3JTH3"/>
<evidence type="ECO:0000256" key="3">
    <source>
        <dbReference type="ARBA" id="ARBA00022737"/>
    </source>
</evidence>
<protein>
    <submittedName>
        <fullName evidence="6">Notchless protein</fullName>
    </submittedName>
</protein>
<evidence type="ECO:0000313" key="7">
    <source>
        <dbReference type="Proteomes" id="UP000236291"/>
    </source>
</evidence>
<evidence type="ECO:0000256" key="5">
    <source>
        <dbReference type="PROSITE-ProRule" id="PRU00221"/>
    </source>
</evidence>
<evidence type="ECO:0000256" key="2">
    <source>
        <dbReference type="ARBA" id="ARBA00022574"/>
    </source>
</evidence>
<dbReference type="EMBL" id="ASHM01076351">
    <property type="protein sequence ID" value="PNX57325.1"/>
    <property type="molecule type" value="Genomic_DNA"/>
</dbReference>
<dbReference type="PROSITE" id="PS50294">
    <property type="entry name" value="WD_REPEATS_REGION"/>
    <property type="match status" value="1"/>
</dbReference>
<keyword evidence="3" id="KW-0677">Repeat</keyword>
<evidence type="ECO:0000256" key="1">
    <source>
        <dbReference type="ARBA" id="ARBA00004123"/>
    </source>
</evidence>
<dbReference type="Proteomes" id="UP000236291">
    <property type="component" value="Unassembled WGS sequence"/>
</dbReference>
<feature type="repeat" description="WD" evidence="5">
    <location>
        <begin position="66"/>
        <end position="96"/>
    </location>
</feature>
<dbReference type="InterPro" id="IPR036322">
    <property type="entry name" value="WD40_repeat_dom_sf"/>
</dbReference>
<comment type="caution">
    <text evidence="6">The sequence shown here is derived from an EMBL/GenBank/DDBJ whole genome shotgun (WGS) entry which is preliminary data.</text>
</comment>
<dbReference type="Gene3D" id="2.130.10.10">
    <property type="entry name" value="YVTN repeat-like/Quinoprotein amine dehydrogenase"/>
    <property type="match status" value="1"/>
</dbReference>
<dbReference type="PANTHER" id="PTHR19848:SF0">
    <property type="entry name" value="NOTCHLESS PROTEIN HOMOLOG 1"/>
    <property type="match status" value="1"/>
</dbReference>
<dbReference type="Pfam" id="PF00400">
    <property type="entry name" value="WD40"/>
    <property type="match status" value="2"/>
</dbReference>
<accession>A0A2K3JTH3</accession>
<proteinExistence type="predicted"/>
<dbReference type="PROSITE" id="PS50082">
    <property type="entry name" value="WD_REPEATS_2"/>
    <property type="match status" value="2"/>
</dbReference>
<organism evidence="6 7">
    <name type="scientific">Trifolium pratense</name>
    <name type="common">Red clover</name>
    <dbReference type="NCBI Taxonomy" id="57577"/>
    <lineage>
        <taxon>Eukaryota</taxon>
        <taxon>Viridiplantae</taxon>
        <taxon>Streptophyta</taxon>
        <taxon>Embryophyta</taxon>
        <taxon>Tracheophyta</taxon>
        <taxon>Spermatophyta</taxon>
        <taxon>Magnoliopsida</taxon>
        <taxon>eudicotyledons</taxon>
        <taxon>Gunneridae</taxon>
        <taxon>Pentapetalae</taxon>
        <taxon>rosids</taxon>
        <taxon>fabids</taxon>
        <taxon>Fabales</taxon>
        <taxon>Fabaceae</taxon>
        <taxon>Papilionoideae</taxon>
        <taxon>50 kb inversion clade</taxon>
        <taxon>NPAAA clade</taxon>
        <taxon>Hologalegina</taxon>
        <taxon>IRL clade</taxon>
        <taxon>Trifolieae</taxon>
        <taxon>Trifolium</taxon>
    </lineage>
</organism>
<gene>
    <name evidence="6" type="ORF">L195_g050343</name>
</gene>
<keyword evidence="2 5" id="KW-0853">WD repeat</keyword>
<dbReference type="SMART" id="SM00320">
    <property type="entry name" value="WD40"/>
    <property type="match status" value="2"/>
</dbReference>
<sequence length="104" mass="11494">SHHHQTDLSASQLFALGADCQSYAKSNGRKVINQVCFSPDGQWVASASFDNSVKLWNGTTGKFVATFRHVRDVYQISWSADSRLLLSGSKDSTLKVSIVSIFFH</sequence>
<evidence type="ECO:0000256" key="4">
    <source>
        <dbReference type="ARBA" id="ARBA00023242"/>
    </source>
</evidence>
<reference evidence="6 7" key="2">
    <citation type="journal article" date="2017" name="Front. Plant Sci.">
        <title>Gene Classification and Mining of Molecular Markers Useful in Red Clover (Trifolium pratense) Breeding.</title>
        <authorList>
            <person name="Istvanek J."/>
            <person name="Dluhosova J."/>
            <person name="Dluhos P."/>
            <person name="Patkova L."/>
            <person name="Nedelnik J."/>
            <person name="Repkova J."/>
        </authorList>
    </citation>
    <scope>NUCLEOTIDE SEQUENCE [LARGE SCALE GENOMIC DNA]</scope>
    <source>
        <strain evidence="7">cv. Tatra</strain>
        <tissue evidence="6">Young leaves</tissue>
    </source>
</reference>
<dbReference type="AlphaFoldDB" id="A0A2K3JTH3"/>
<comment type="subcellular location">
    <subcellularLocation>
        <location evidence="1">Nucleus</location>
    </subcellularLocation>
</comment>
<keyword evidence="4" id="KW-0539">Nucleus</keyword>
<reference evidence="6 7" key="1">
    <citation type="journal article" date="2014" name="Am. J. Bot.">
        <title>Genome assembly and annotation for red clover (Trifolium pratense; Fabaceae).</title>
        <authorList>
            <person name="Istvanek J."/>
            <person name="Jaros M."/>
            <person name="Krenek A."/>
            <person name="Repkova J."/>
        </authorList>
    </citation>
    <scope>NUCLEOTIDE SEQUENCE [LARGE SCALE GENOMIC DNA]</scope>
    <source>
        <strain evidence="7">cv. Tatra</strain>
        <tissue evidence="6">Young leaves</tissue>
    </source>
</reference>
<dbReference type="GO" id="GO:0005730">
    <property type="term" value="C:nucleolus"/>
    <property type="evidence" value="ECO:0007669"/>
    <property type="project" value="TreeGrafter"/>
</dbReference>
<feature type="repeat" description="WD" evidence="5">
    <location>
        <begin position="32"/>
        <end position="66"/>
    </location>
</feature>
<name>A0A2K3JTH3_TRIPR</name>
<dbReference type="PANTHER" id="PTHR19848">
    <property type="entry name" value="WD40 REPEAT PROTEIN"/>
    <property type="match status" value="1"/>
</dbReference>